<evidence type="ECO:0000313" key="2">
    <source>
        <dbReference type="EMBL" id="OWR50369.1"/>
    </source>
</evidence>
<gene>
    <name evidence="2" type="ORF">KGM_207939</name>
</gene>
<accession>A0A212F9I2</accession>
<feature type="region of interest" description="Disordered" evidence="1">
    <location>
        <begin position="1"/>
        <end position="65"/>
    </location>
</feature>
<dbReference type="InParanoid" id="A0A212F9I2"/>
<feature type="compositionally biased region" description="Basic residues" evidence="1">
    <location>
        <begin position="14"/>
        <end position="23"/>
    </location>
</feature>
<proteinExistence type="predicted"/>
<evidence type="ECO:0000313" key="3">
    <source>
        <dbReference type="Proteomes" id="UP000007151"/>
    </source>
</evidence>
<dbReference type="AlphaFoldDB" id="A0A212F9I2"/>
<dbReference type="KEGG" id="dpl:KGM_207939"/>
<keyword evidence="3" id="KW-1185">Reference proteome</keyword>
<reference evidence="2 3" key="1">
    <citation type="journal article" date="2011" name="Cell">
        <title>The monarch butterfly genome yields insights into long-distance migration.</title>
        <authorList>
            <person name="Zhan S."/>
            <person name="Merlin C."/>
            <person name="Boore J.L."/>
            <person name="Reppert S.M."/>
        </authorList>
    </citation>
    <scope>NUCLEOTIDE SEQUENCE [LARGE SCALE GENOMIC DNA]</scope>
    <source>
        <strain evidence="2">F-2</strain>
    </source>
</reference>
<dbReference type="EMBL" id="AGBW02009593">
    <property type="protein sequence ID" value="OWR50369.1"/>
    <property type="molecule type" value="Genomic_DNA"/>
</dbReference>
<protein>
    <submittedName>
        <fullName evidence="2">Uncharacterized protein</fullName>
    </submittedName>
</protein>
<feature type="compositionally biased region" description="Basic and acidic residues" evidence="1">
    <location>
        <begin position="41"/>
        <end position="51"/>
    </location>
</feature>
<evidence type="ECO:0000256" key="1">
    <source>
        <dbReference type="SAM" id="MobiDB-lite"/>
    </source>
</evidence>
<comment type="caution">
    <text evidence="2">The sequence shown here is derived from an EMBL/GenBank/DDBJ whole genome shotgun (WGS) entry which is preliminary data.</text>
</comment>
<sequence length="82" mass="9190">MTSTTSAGRPCGSRVRRAVRRGRQSGSPPPPLPRLLPRYHAHSDPYHERRISPPVASLSRRTTDTNFTCLPTTFRMTHPPLS</sequence>
<organism evidence="2 3">
    <name type="scientific">Danaus plexippus plexippus</name>
    <dbReference type="NCBI Taxonomy" id="278856"/>
    <lineage>
        <taxon>Eukaryota</taxon>
        <taxon>Metazoa</taxon>
        <taxon>Ecdysozoa</taxon>
        <taxon>Arthropoda</taxon>
        <taxon>Hexapoda</taxon>
        <taxon>Insecta</taxon>
        <taxon>Pterygota</taxon>
        <taxon>Neoptera</taxon>
        <taxon>Endopterygota</taxon>
        <taxon>Lepidoptera</taxon>
        <taxon>Glossata</taxon>
        <taxon>Ditrysia</taxon>
        <taxon>Papilionoidea</taxon>
        <taxon>Nymphalidae</taxon>
        <taxon>Danainae</taxon>
        <taxon>Danaini</taxon>
        <taxon>Danaina</taxon>
        <taxon>Danaus</taxon>
        <taxon>Danaus</taxon>
    </lineage>
</organism>
<dbReference type="Proteomes" id="UP000007151">
    <property type="component" value="Unassembled WGS sequence"/>
</dbReference>
<name>A0A212F9I2_DANPL</name>